<dbReference type="EC" id="1.2.1.70" evidence="3"/>
<keyword evidence="4" id="KW-0521">NADP</keyword>
<dbReference type="EMBL" id="CAEZXS010000035">
    <property type="protein sequence ID" value="CAB4691623.1"/>
    <property type="molecule type" value="Genomic_DNA"/>
</dbReference>
<comment type="catalytic activity">
    <reaction evidence="7">
        <text>(S)-4-amino-5-oxopentanoate + tRNA(Glu) + NADP(+) = L-glutamyl-tRNA(Glu) + NADPH + H(+)</text>
        <dbReference type="Rhea" id="RHEA:12344"/>
        <dbReference type="Rhea" id="RHEA-COMP:9663"/>
        <dbReference type="Rhea" id="RHEA-COMP:9680"/>
        <dbReference type="ChEBI" id="CHEBI:15378"/>
        <dbReference type="ChEBI" id="CHEBI:57501"/>
        <dbReference type="ChEBI" id="CHEBI:57783"/>
        <dbReference type="ChEBI" id="CHEBI:58349"/>
        <dbReference type="ChEBI" id="CHEBI:78442"/>
        <dbReference type="ChEBI" id="CHEBI:78520"/>
        <dbReference type="EC" id="1.2.1.70"/>
    </reaction>
</comment>
<dbReference type="AlphaFoldDB" id="A0A6J7U8U8"/>
<dbReference type="Pfam" id="PF01488">
    <property type="entry name" value="Shikimate_DH"/>
    <property type="match status" value="1"/>
</dbReference>
<evidence type="ECO:0000313" key="13">
    <source>
        <dbReference type="EMBL" id="CAB4973155.1"/>
    </source>
</evidence>
<evidence type="ECO:0000313" key="14">
    <source>
        <dbReference type="EMBL" id="CAB5035238.1"/>
    </source>
</evidence>
<keyword evidence="6" id="KW-0627">Porphyrin biosynthesis</keyword>
<evidence type="ECO:0000256" key="4">
    <source>
        <dbReference type="ARBA" id="ARBA00022857"/>
    </source>
</evidence>
<dbReference type="Gene3D" id="3.40.50.720">
    <property type="entry name" value="NAD(P)-binding Rossmann-like Domain"/>
    <property type="match status" value="1"/>
</dbReference>
<dbReference type="InterPro" id="IPR036291">
    <property type="entry name" value="NAD(P)-bd_dom_sf"/>
</dbReference>
<keyword evidence="5" id="KW-0560">Oxidoreductase</keyword>
<proteinExistence type="inferred from homology"/>
<dbReference type="InterPro" id="IPR000343">
    <property type="entry name" value="4pyrrol_synth_GluRdtase"/>
</dbReference>
<feature type="domain" description="Glutamyl-tRNA reductase N-terminal" evidence="10">
    <location>
        <begin position="6"/>
        <end position="156"/>
    </location>
</feature>
<evidence type="ECO:0000313" key="12">
    <source>
        <dbReference type="EMBL" id="CAB4815164.1"/>
    </source>
</evidence>
<evidence type="ECO:0000259" key="9">
    <source>
        <dbReference type="Pfam" id="PF01488"/>
    </source>
</evidence>
<dbReference type="GO" id="GO:0050661">
    <property type="term" value="F:NADP binding"/>
    <property type="evidence" value="ECO:0007669"/>
    <property type="project" value="InterPro"/>
</dbReference>
<dbReference type="EMBL" id="CAFBQW010000016">
    <property type="protein sequence ID" value="CAB5061812.1"/>
    <property type="molecule type" value="Genomic_DNA"/>
</dbReference>
<evidence type="ECO:0000313" key="15">
    <source>
        <dbReference type="EMBL" id="CAB5061812.1"/>
    </source>
</evidence>
<dbReference type="GO" id="GO:0019353">
    <property type="term" value="P:protoporphyrinogen IX biosynthetic process from glutamate"/>
    <property type="evidence" value="ECO:0007669"/>
    <property type="project" value="TreeGrafter"/>
</dbReference>
<feature type="domain" description="Tetrapyrrole biosynthesis glutamyl-tRNA reductase dimerisation" evidence="8">
    <location>
        <begin position="359"/>
        <end position="457"/>
    </location>
</feature>
<dbReference type="UniPathway" id="UPA00251">
    <property type="reaction ID" value="UER00316"/>
</dbReference>
<evidence type="ECO:0000259" key="8">
    <source>
        <dbReference type="Pfam" id="PF00745"/>
    </source>
</evidence>
<dbReference type="Pfam" id="PF00745">
    <property type="entry name" value="GlutR_dimer"/>
    <property type="match status" value="1"/>
</dbReference>
<evidence type="ECO:0000256" key="5">
    <source>
        <dbReference type="ARBA" id="ARBA00023002"/>
    </source>
</evidence>
<dbReference type="PANTHER" id="PTHR43013:SF1">
    <property type="entry name" value="GLUTAMYL-TRNA REDUCTASE"/>
    <property type="match status" value="1"/>
</dbReference>
<dbReference type="CDD" id="cd05213">
    <property type="entry name" value="NAD_bind_Glutamyl_tRNA_reduct"/>
    <property type="match status" value="1"/>
</dbReference>
<sequence>MSVLVVGANHRTAPLDLLERMVISSERLPKMLHDLVSAEDVVEVVILATCNRTEVYLIAERFHAANSQVIEFFGDLTFLPPETFTENLYVHHDEQAVQHLFEVSAGLDSAVPGEHEILGQVRTAWDVARQEGTARRSMNLLFRHALEVGKRARTETRIAHHVTSVSQAAVIMAGERFAEASSSPEPVAAPVGATLSEDQAARCAGTRAATGLAGKRVLVLGAGPMARGMASFLADAGVSELVIANRSEDRAVNLASSLLDQSEVASIRGVGLESLSAEIAQADVLLSATGAPTSVVTLEMMQEVLLQRSAPLLVVDVGVPRDIDPSIGRLDGVELLDMQDVSALTEANLAARHAEADAVREIVEEEAVRYAAVASAREVDPLITSLREQIESMRSAELERFGSRLDSLSPEQFEAVEALSRAMVAKMLHLPTIRLKESSGSARGERLAESISDLFDLS</sequence>
<dbReference type="Pfam" id="PF05201">
    <property type="entry name" value="GlutR_N"/>
    <property type="match status" value="1"/>
</dbReference>
<dbReference type="EMBL" id="CAFAAQ010000145">
    <property type="protein sequence ID" value="CAB4815164.1"/>
    <property type="molecule type" value="Genomic_DNA"/>
</dbReference>
<gene>
    <name evidence="11" type="ORF">UFOPK2582_00455</name>
    <name evidence="12" type="ORF">UFOPK3046_01408</name>
    <name evidence="13" type="ORF">UFOPK3914_00568</name>
    <name evidence="14" type="ORF">UFOPK4173_01084</name>
    <name evidence="15" type="ORF">UFOPK4354_00267</name>
</gene>
<dbReference type="EMBL" id="CAFBPW010000117">
    <property type="protein sequence ID" value="CAB5035238.1"/>
    <property type="molecule type" value="Genomic_DNA"/>
</dbReference>
<dbReference type="PANTHER" id="PTHR43013">
    <property type="entry name" value="GLUTAMYL-TRNA REDUCTASE"/>
    <property type="match status" value="1"/>
</dbReference>
<comment type="similarity">
    <text evidence="2">Belongs to the glutamyl-tRNA reductase family.</text>
</comment>
<dbReference type="SUPFAM" id="SSF69742">
    <property type="entry name" value="Glutamyl tRNA-reductase catalytic, N-terminal domain"/>
    <property type="match status" value="1"/>
</dbReference>
<evidence type="ECO:0000313" key="11">
    <source>
        <dbReference type="EMBL" id="CAB4691623.1"/>
    </source>
</evidence>
<dbReference type="InterPro" id="IPR015896">
    <property type="entry name" value="4pyrrol_synth_GluRdtase_dimer"/>
</dbReference>
<evidence type="ECO:0000256" key="2">
    <source>
        <dbReference type="ARBA" id="ARBA00005916"/>
    </source>
</evidence>
<feature type="domain" description="Quinate/shikimate 5-dehydrogenase/glutamyl-tRNA reductase" evidence="9">
    <location>
        <begin position="210"/>
        <end position="342"/>
    </location>
</feature>
<dbReference type="GO" id="GO:0008883">
    <property type="term" value="F:glutamyl-tRNA reductase activity"/>
    <property type="evidence" value="ECO:0007669"/>
    <property type="project" value="UniProtKB-EC"/>
</dbReference>
<dbReference type="InterPro" id="IPR036343">
    <property type="entry name" value="GluRdtase_N_sf"/>
</dbReference>
<dbReference type="SUPFAM" id="SSF51735">
    <property type="entry name" value="NAD(P)-binding Rossmann-fold domains"/>
    <property type="match status" value="1"/>
</dbReference>
<accession>A0A6J7U8U8</accession>
<dbReference type="EMBL" id="CAFBOG010000036">
    <property type="protein sequence ID" value="CAB4973155.1"/>
    <property type="molecule type" value="Genomic_DNA"/>
</dbReference>
<protein>
    <recommendedName>
        <fullName evidence="3">glutamyl-tRNA reductase</fullName>
        <ecNumber evidence="3">1.2.1.70</ecNumber>
    </recommendedName>
</protein>
<dbReference type="InterPro" id="IPR036453">
    <property type="entry name" value="GluRdtase_dimer_dom_sf"/>
</dbReference>
<dbReference type="InterPro" id="IPR015895">
    <property type="entry name" value="4pyrrol_synth_GluRdtase_N"/>
</dbReference>
<evidence type="ECO:0000256" key="1">
    <source>
        <dbReference type="ARBA" id="ARBA00005059"/>
    </source>
</evidence>
<dbReference type="PIRSF" id="PIRSF000445">
    <property type="entry name" value="4pyrrol_synth_GluRdtase"/>
    <property type="match status" value="1"/>
</dbReference>
<dbReference type="HAMAP" id="MF_00087">
    <property type="entry name" value="Glu_tRNA_reductase"/>
    <property type="match status" value="1"/>
</dbReference>
<dbReference type="Gene3D" id="3.30.460.30">
    <property type="entry name" value="Glutamyl-tRNA reductase, N-terminal domain"/>
    <property type="match status" value="1"/>
</dbReference>
<dbReference type="InterPro" id="IPR006151">
    <property type="entry name" value="Shikm_DH/Glu-tRNA_Rdtase"/>
</dbReference>
<evidence type="ECO:0000259" key="10">
    <source>
        <dbReference type="Pfam" id="PF05201"/>
    </source>
</evidence>
<organism evidence="15">
    <name type="scientific">freshwater metagenome</name>
    <dbReference type="NCBI Taxonomy" id="449393"/>
    <lineage>
        <taxon>unclassified sequences</taxon>
        <taxon>metagenomes</taxon>
        <taxon>ecological metagenomes</taxon>
    </lineage>
</organism>
<dbReference type="SUPFAM" id="SSF69075">
    <property type="entry name" value="Glutamyl tRNA-reductase dimerization domain"/>
    <property type="match status" value="1"/>
</dbReference>
<name>A0A6J7U8U8_9ZZZZ</name>
<comment type="pathway">
    <text evidence="1">Porphyrin-containing compound metabolism; protoporphyrin-IX biosynthesis; 5-aminolevulinate from L-glutamyl-tRNA(Glu): step 1/2.</text>
</comment>
<dbReference type="FunFam" id="3.30.460.30:FF:000001">
    <property type="entry name" value="Glutamyl-tRNA reductase"/>
    <property type="match status" value="1"/>
</dbReference>
<reference evidence="15" key="1">
    <citation type="submission" date="2020-05" db="EMBL/GenBank/DDBJ databases">
        <authorList>
            <person name="Chiriac C."/>
            <person name="Salcher M."/>
            <person name="Ghai R."/>
            <person name="Kavagutti S V."/>
        </authorList>
    </citation>
    <scope>NUCLEOTIDE SEQUENCE</scope>
</reference>
<evidence type="ECO:0000256" key="3">
    <source>
        <dbReference type="ARBA" id="ARBA00012970"/>
    </source>
</evidence>
<evidence type="ECO:0000256" key="7">
    <source>
        <dbReference type="ARBA" id="ARBA00047464"/>
    </source>
</evidence>
<evidence type="ECO:0000256" key="6">
    <source>
        <dbReference type="ARBA" id="ARBA00023244"/>
    </source>
</evidence>